<dbReference type="PANTHER" id="PTHR43133">
    <property type="entry name" value="RNA POLYMERASE ECF-TYPE SIGMA FACTO"/>
    <property type="match status" value="1"/>
</dbReference>
<dbReference type="InterPro" id="IPR039425">
    <property type="entry name" value="RNA_pol_sigma-70-like"/>
</dbReference>
<keyword evidence="5" id="KW-0804">Transcription</keyword>
<comment type="caution">
    <text evidence="8">The sequence shown here is derived from an EMBL/GenBank/DDBJ whole genome shotgun (WGS) entry which is preliminary data.</text>
</comment>
<dbReference type="Pfam" id="PF04542">
    <property type="entry name" value="Sigma70_r2"/>
    <property type="match status" value="1"/>
</dbReference>
<keyword evidence="4" id="KW-0238">DNA-binding</keyword>
<dbReference type="AlphaFoldDB" id="A0A015SSB6"/>
<evidence type="ECO:0000256" key="3">
    <source>
        <dbReference type="ARBA" id="ARBA00023082"/>
    </source>
</evidence>
<sequence length="171" mass="20103">MDTESFKREFLPYHRKLYCVAYRLLENAADAEDLVQEAYLKLWDKREGLSVISNPEAFSVTLVKNMCFDLLRSGKYVLSRQSVELSAAQDVFQPDNLEAREGVRQIKDIIAHLPEQQQRIINMRDIKGCSYEEIEQVTGLNSINVRVLLSRARKKIREEFNKWNNYESRRN</sequence>
<reference evidence="8 9" key="1">
    <citation type="submission" date="2014-02" db="EMBL/GenBank/DDBJ databases">
        <authorList>
            <person name="Sears C."/>
            <person name="Carroll K."/>
            <person name="Sack B.R."/>
            <person name="Qadri F."/>
            <person name="Myers L.L."/>
            <person name="Chung G.-T."/>
            <person name="Escheverria P."/>
            <person name="Fraser C.M."/>
            <person name="Sadzewicz L."/>
            <person name="Shefchek K.A."/>
            <person name="Tallon L."/>
            <person name="Das S.P."/>
            <person name="Daugherty S."/>
            <person name="Mongodin E.F."/>
        </authorList>
    </citation>
    <scope>NUCLEOTIDE SEQUENCE [LARGE SCALE GENOMIC DNA]</scope>
    <source>
        <strain evidence="9">3988T(B)14</strain>
    </source>
</reference>
<feature type="domain" description="RNA polymerase sigma factor 70 region 4 type 2" evidence="7">
    <location>
        <begin position="105"/>
        <end position="156"/>
    </location>
</feature>
<evidence type="ECO:0000256" key="5">
    <source>
        <dbReference type="ARBA" id="ARBA00023163"/>
    </source>
</evidence>
<keyword evidence="2" id="KW-0805">Transcription regulation</keyword>
<dbReference type="InterPro" id="IPR013249">
    <property type="entry name" value="RNA_pol_sigma70_r4_t2"/>
</dbReference>
<evidence type="ECO:0000256" key="2">
    <source>
        <dbReference type="ARBA" id="ARBA00023015"/>
    </source>
</evidence>
<dbReference type="GO" id="GO:0016987">
    <property type="term" value="F:sigma factor activity"/>
    <property type="evidence" value="ECO:0007669"/>
    <property type="project" value="UniProtKB-KW"/>
</dbReference>
<dbReference type="PANTHER" id="PTHR43133:SF8">
    <property type="entry name" value="RNA POLYMERASE SIGMA FACTOR HI_1459-RELATED"/>
    <property type="match status" value="1"/>
</dbReference>
<accession>A0A015SSB6</accession>
<comment type="similarity">
    <text evidence="1">Belongs to the sigma-70 factor family. ECF subfamily.</text>
</comment>
<dbReference type="Pfam" id="PF08281">
    <property type="entry name" value="Sigma70_r4_2"/>
    <property type="match status" value="1"/>
</dbReference>
<proteinExistence type="inferred from homology"/>
<dbReference type="CDD" id="cd06171">
    <property type="entry name" value="Sigma70_r4"/>
    <property type="match status" value="1"/>
</dbReference>
<dbReference type="Gene3D" id="1.10.10.10">
    <property type="entry name" value="Winged helix-like DNA-binding domain superfamily/Winged helix DNA-binding domain"/>
    <property type="match status" value="1"/>
</dbReference>
<keyword evidence="3" id="KW-0731">Sigma factor</keyword>
<feature type="domain" description="RNA polymerase sigma-70 region 2" evidence="6">
    <location>
        <begin position="12"/>
        <end position="73"/>
    </location>
</feature>
<dbReference type="InterPro" id="IPR036388">
    <property type="entry name" value="WH-like_DNA-bd_sf"/>
</dbReference>
<dbReference type="RefSeq" id="WP_005785783.1">
    <property type="nucleotide sequence ID" value="NZ_JGCY01000248.1"/>
</dbReference>
<evidence type="ECO:0000259" key="7">
    <source>
        <dbReference type="Pfam" id="PF08281"/>
    </source>
</evidence>
<evidence type="ECO:0000313" key="9">
    <source>
        <dbReference type="Proteomes" id="UP000020529"/>
    </source>
</evidence>
<name>A0A015SSB6_BACFG</name>
<dbReference type="InterPro" id="IPR007627">
    <property type="entry name" value="RNA_pol_sigma70_r2"/>
</dbReference>
<evidence type="ECO:0000259" key="6">
    <source>
        <dbReference type="Pfam" id="PF04542"/>
    </source>
</evidence>
<dbReference type="Gene3D" id="1.10.1740.10">
    <property type="match status" value="1"/>
</dbReference>
<evidence type="ECO:0000313" key="8">
    <source>
        <dbReference type="EMBL" id="EXY75089.1"/>
    </source>
</evidence>
<dbReference type="PATRIC" id="fig|1339315.3.peg.1883"/>
<dbReference type="InterPro" id="IPR013325">
    <property type="entry name" value="RNA_pol_sigma_r2"/>
</dbReference>
<dbReference type="SUPFAM" id="SSF88659">
    <property type="entry name" value="Sigma3 and sigma4 domains of RNA polymerase sigma factors"/>
    <property type="match status" value="1"/>
</dbReference>
<organism evidence="8 9">
    <name type="scientific">Bacteroides fragilis str. 3988T(B)14</name>
    <dbReference type="NCBI Taxonomy" id="1339315"/>
    <lineage>
        <taxon>Bacteria</taxon>
        <taxon>Pseudomonadati</taxon>
        <taxon>Bacteroidota</taxon>
        <taxon>Bacteroidia</taxon>
        <taxon>Bacteroidales</taxon>
        <taxon>Bacteroidaceae</taxon>
        <taxon>Bacteroides</taxon>
    </lineage>
</organism>
<protein>
    <submittedName>
        <fullName evidence="8">RNA polymerase sigma factor, sigma-70 family protein</fullName>
    </submittedName>
</protein>
<dbReference type="GO" id="GO:0003677">
    <property type="term" value="F:DNA binding"/>
    <property type="evidence" value="ECO:0007669"/>
    <property type="project" value="UniProtKB-KW"/>
</dbReference>
<evidence type="ECO:0000256" key="1">
    <source>
        <dbReference type="ARBA" id="ARBA00010641"/>
    </source>
</evidence>
<evidence type="ECO:0000256" key="4">
    <source>
        <dbReference type="ARBA" id="ARBA00023125"/>
    </source>
</evidence>
<dbReference type="SUPFAM" id="SSF88946">
    <property type="entry name" value="Sigma2 domain of RNA polymerase sigma factors"/>
    <property type="match status" value="1"/>
</dbReference>
<dbReference type="GeneID" id="60369144"/>
<gene>
    <name evidence="8" type="ORF">M124_1089</name>
</gene>
<dbReference type="EMBL" id="JGCY01000248">
    <property type="protein sequence ID" value="EXY75089.1"/>
    <property type="molecule type" value="Genomic_DNA"/>
</dbReference>
<dbReference type="InterPro" id="IPR013324">
    <property type="entry name" value="RNA_pol_sigma_r3/r4-like"/>
</dbReference>
<dbReference type="InterPro" id="IPR014284">
    <property type="entry name" value="RNA_pol_sigma-70_dom"/>
</dbReference>
<dbReference type="GO" id="GO:0006352">
    <property type="term" value="P:DNA-templated transcription initiation"/>
    <property type="evidence" value="ECO:0007669"/>
    <property type="project" value="InterPro"/>
</dbReference>
<dbReference type="Proteomes" id="UP000020529">
    <property type="component" value="Unassembled WGS sequence"/>
</dbReference>
<dbReference type="NCBIfam" id="TIGR02937">
    <property type="entry name" value="sigma70-ECF"/>
    <property type="match status" value="1"/>
</dbReference>